<dbReference type="Gene3D" id="3.20.20.70">
    <property type="entry name" value="Aldolase class I"/>
    <property type="match status" value="1"/>
</dbReference>
<dbReference type="InterPro" id="IPR013785">
    <property type="entry name" value="Aldolase_TIM"/>
</dbReference>
<dbReference type="OrthoDB" id="446074at2759"/>
<accession>A0A2R6WES8</accession>
<dbReference type="GO" id="GO:0003949">
    <property type="term" value="F:1-(5-phosphoribosyl)-5-[(5-phosphoribosylamino)methylideneamino]imidazole-4-carboxamide isomerase activity"/>
    <property type="evidence" value="ECO:0000318"/>
    <property type="project" value="GO_Central"/>
</dbReference>
<organism evidence="3 4">
    <name type="scientific">Marchantia polymorpha</name>
    <name type="common">Common liverwort</name>
    <name type="synonym">Marchantia aquatica</name>
    <dbReference type="NCBI Taxonomy" id="3197"/>
    <lineage>
        <taxon>Eukaryota</taxon>
        <taxon>Viridiplantae</taxon>
        <taxon>Streptophyta</taxon>
        <taxon>Embryophyta</taxon>
        <taxon>Marchantiophyta</taxon>
        <taxon>Marchantiopsida</taxon>
        <taxon>Marchantiidae</taxon>
        <taxon>Marchantiales</taxon>
        <taxon>Marchantiaceae</taxon>
        <taxon>Marchantia</taxon>
    </lineage>
</organism>
<comment type="similarity">
    <text evidence="1 2">Belongs to the HisA/HisF family.</text>
</comment>
<dbReference type="InterPro" id="IPR011060">
    <property type="entry name" value="RibuloseP-bd_barrel"/>
</dbReference>
<gene>
    <name evidence="3" type="ORF">MARPO_0100s0062</name>
</gene>
<sequence>MNASNAMAEHKSQLIIMGKRPTGVPVGNLPFLSLKELLTPNWLVFTVRFLSDVALLVSCSRHYQKQHSWVEAIKALGDNPGGLQFGGGVNPENAERYLAYGASHVIVTSYIFSQGELDLQKLQKLVTVVSKDKLHLDLSCRKKDRQYFVVTDRWQRFTNLVVNKDTVEELRNIADEFSVHGVDIEGKRLSVDEELITDKWLSTWEDKTLFGAMSKCTLSFF</sequence>
<dbReference type="SUPFAM" id="SSF51366">
    <property type="entry name" value="Ribulose-phoshate binding barrel"/>
    <property type="match status" value="1"/>
</dbReference>
<evidence type="ECO:0000256" key="1">
    <source>
        <dbReference type="ARBA" id="ARBA00009667"/>
    </source>
</evidence>
<dbReference type="InterPro" id="IPR044524">
    <property type="entry name" value="Isoase_HisA-like"/>
</dbReference>
<evidence type="ECO:0000313" key="3">
    <source>
        <dbReference type="EMBL" id="PTQ32358.1"/>
    </source>
</evidence>
<dbReference type="Pfam" id="PF00977">
    <property type="entry name" value="His_biosynth"/>
    <property type="match status" value="1"/>
</dbReference>
<keyword evidence="4" id="KW-1185">Reference proteome</keyword>
<dbReference type="InterPro" id="IPR006062">
    <property type="entry name" value="His_biosynth"/>
</dbReference>
<proteinExistence type="inferred from homology"/>
<protein>
    <submittedName>
        <fullName evidence="3">Uncharacterized protein</fullName>
    </submittedName>
</protein>
<dbReference type="PANTHER" id="PTHR43090:SF2">
    <property type="entry name" value="1-(5-PHOSPHORIBOSYL)-5-[(5-PHOSPHORIBOSYLAMINO)METHYLIDENEAMINO] IMIDAZOLE-4-CARBOXAMIDE ISOMERASE"/>
    <property type="match status" value="1"/>
</dbReference>
<evidence type="ECO:0000313" key="4">
    <source>
        <dbReference type="Proteomes" id="UP000244005"/>
    </source>
</evidence>
<keyword evidence="2" id="KW-0028">Amino-acid biosynthesis</keyword>
<dbReference type="PANTHER" id="PTHR43090">
    <property type="entry name" value="1-(5-PHOSPHORIBOSYL)-5-[(5-PHOSPHORIBOSYLAMINO)METHYLIDENEAMINO] IMIDAZOLE-4-CARBOXAMIDE ISOMERASE"/>
    <property type="match status" value="1"/>
</dbReference>
<dbReference type="GO" id="GO:0000105">
    <property type="term" value="P:L-histidine biosynthetic process"/>
    <property type="evidence" value="ECO:0000318"/>
    <property type="project" value="GO_Central"/>
</dbReference>
<reference evidence="4" key="1">
    <citation type="journal article" date="2017" name="Cell">
        <title>Insights into land plant evolution garnered from the Marchantia polymorpha genome.</title>
        <authorList>
            <person name="Bowman J.L."/>
            <person name="Kohchi T."/>
            <person name="Yamato K.T."/>
            <person name="Jenkins J."/>
            <person name="Shu S."/>
            <person name="Ishizaki K."/>
            <person name="Yamaoka S."/>
            <person name="Nishihama R."/>
            <person name="Nakamura Y."/>
            <person name="Berger F."/>
            <person name="Adam C."/>
            <person name="Aki S.S."/>
            <person name="Althoff F."/>
            <person name="Araki T."/>
            <person name="Arteaga-Vazquez M.A."/>
            <person name="Balasubrmanian S."/>
            <person name="Barry K."/>
            <person name="Bauer D."/>
            <person name="Boehm C.R."/>
            <person name="Briginshaw L."/>
            <person name="Caballero-Perez J."/>
            <person name="Catarino B."/>
            <person name="Chen F."/>
            <person name="Chiyoda S."/>
            <person name="Chovatia M."/>
            <person name="Davies K.M."/>
            <person name="Delmans M."/>
            <person name="Demura T."/>
            <person name="Dierschke T."/>
            <person name="Dolan L."/>
            <person name="Dorantes-Acosta A.E."/>
            <person name="Eklund D.M."/>
            <person name="Florent S.N."/>
            <person name="Flores-Sandoval E."/>
            <person name="Fujiyama A."/>
            <person name="Fukuzawa H."/>
            <person name="Galik B."/>
            <person name="Grimanelli D."/>
            <person name="Grimwood J."/>
            <person name="Grossniklaus U."/>
            <person name="Hamada T."/>
            <person name="Haseloff J."/>
            <person name="Hetherington A.J."/>
            <person name="Higo A."/>
            <person name="Hirakawa Y."/>
            <person name="Hundley H.N."/>
            <person name="Ikeda Y."/>
            <person name="Inoue K."/>
            <person name="Inoue S.I."/>
            <person name="Ishida S."/>
            <person name="Jia Q."/>
            <person name="Kakita M."/>
            <person name="Kanazawa T."/>
            <person name="Kawai Y."/>
            <person name="Kawashima T."/>
            <person name="Kennedy M."/>
            <person name="Kinose K."/>
            <person name="Kinoshita T."/>
            <person name="Kohara Y."/>
            <person name="Koide E."/>
            <person name="Komatsu K."/>
            <person name="Kopischke S."/>
            <person name="Kubo M."/>
            <person name="Kyozuka J."/>
            <person name="Lagercrantz U."/>
            <person name="Lin S.S."/>
            <person name="Lindquist E."/>
            <person name="Lipzen A.M."/>
            <person name="Lu C.W."/>
            <person name="De Luna E."/>
            <person name="Martienssen R.A."/>
            <person name="Minamino N."/>
            <person name="Mizutani M."/>
            <person name="Mizutani M."/>
            <person name="Mochizuki N."/>
            <person name="Monte I."/>
            <person name="Mosher R."/>
            <person name="Nagasaki H."/>
            <person name="Nakagami H."/>
            <person name="Naramoto S."/>
            <person name="Nishitani K."/>
            <person name="Ohtani M."/>
            <person name="Okamoto T."/>
            <person name="Okumura M."/>
            <person name="Phillips J."/>
            <person name="Pollak B."/>
            <person name="Reinders A."/>
            <person name="Rovekamp M."/>
            <person name="Sano R."/>
            <person name="Sawa S."/>
            <person name="Schmid M.W."/>
            <person name="Shirakawa M."/>
            <person name="Solano R."/>
            <person name="Spunde A."/>
            <person name="Suetsugu N."/>
            <person name="Sugano S."/>
            <person name="Sugiyama A."/>
            <person name="Sun R."/>
            <person name="Suzuki Y."/>
            <person name="Takenaka M."/>
            <person name="Takezawa D."/>
            <person name="Tomogane H."/>
            <person name="Tsuzuki M."/>
            <person name="Ueda T."/>
            <person name="Umeda M."/>
            <person name="Ward J.M."/>
            <person name="Watanabe Y."/>
            <person name="Yazaki K."/>
            <person name="Yokoyama R."/>
            <person name="Yoshitake Y."/>
            <person name="Yotsui I."/>
            <person name="Zachgo S."/>
            <person name="Schmutz J."/>
        </authorList>
    </citation>
    <scope>NUCLEOTIDE SEQUENCE [LARGE SCALE GENOMIC DNA]</scope>
    <source>
        <strain evidence="4">Tak-1</strain>
    </source>
</reference>
<dbReference type="Proteomes" id="UP000244005">
    <property type="component" value="Unassembled WGS sequence"/>
</dbReference>
<dbReference type="AlphaFoldDB" id="A0A2R6WES8"/>
<keyword evidence="2" id="KW-0368">Histidine biosynthesis</keyword>
<dbReference type="EMBL" id="KZ772772">
    <property type="protein sequence ID" value="PTQ32358.1"/>
    <property type="molecule type" value="Genomic_DNA"/>
</dbReference>
<name>A0A2R6WES8_MARPO</name>
<dbReference type="Gramene" id="Mp3g25490.1">
    <property type="protein sequence ID" value="Mp3g25490.1.cds"/>
    <property type="gene ID" value="Mp3g25490"/>
</dbReference>
<evidence type="ECO:0000256" key="2">
    <source>
        <dbReference type="RuleBase" id="RU003657"/>
    </source>
</evidence>